<protein>
    <submittedName>
        <fullName evidence="2">Helix-turn-helix domain-containing protein</fullName>
    </submittedName>
</protein>
<sequence>MGTFMGRRSVAEVELRRALGASLAAYREGVPLKQGDLGRLTHYSRTSIAHIEAGRQFPGREFWSTADRRLDARGALLAHYDRVCRQEKQWQIAELRGASRDGGEPPGAPPRDDDWRRDDVNRRELIRLMTLTGTLLAIPASALDAERVAHAAAHPRRLDPAVLTEYERLNAALWRTYSGTRTKRDVLPLARRQVALLKKCLDEPQRAEDRRRLCLLAGDVFQLCGEIFFDGGGYADAAHCYSIAAHASKEAREYDLWACAMTRHAFISIYEREHRSAVPLLDGAARLAERGDPGRATRYWVAAVRAQASAGLGELAACRRALDEAEEVVHLPAPEHTGWLRFESSRLDGERASCFVALGRPDLAEGPLHALLRADISTRRRGGVLTDLAVVGAQRRDVDQLLLHGAAALDTVRQTASAGYVGRKLDDLRGRLVPFLGNRHVRFLDEQIRAVTAAAPEQ</sequence>
<evidence type="ECO:0000313" key="3">
    <source>
        <dbReference type="Proteomes" id="UP001564626"/>
    </source>
</evidence>
<dbReference type="EMBL" id="JBGEHV010000049">
    <property type="protein sequence ID" value="MEY8042115.1"/>
    <property type="molecule type" value="Genomic_DNA"/>
</dbReference>
<comment type="caution">
    <text evidence="2">The sequence shown here is derived from an EMBL/GenBank/DDBJ whole genome shotgun (WGS) entry which is preliminary data.</text>
</comment>
<proteinExistence type="predicted"/>
<dbReference type="RefSeq" id="WP_345356220.1">
    <property type="nucleotide sequence ID" value="NZ_BAABII010000002.1"/>
</dbReference>
<dbReference type="Pfam" id="PF13560">
    <property type="entry name" value="HTH_31"/>
    <property type="match status" value="1"/>
</dbReference>
<evidence type="ECO:0000313" key="2">
    <source>
        <dbReference type="EMBL" id="MEY8042115.1"/>
    </source>
</evidence>
<gene>
    <name evidence="2" type="ORF">AB8O55_22100</name>
</gene>
<name>A0ABV4CM23_9PSEU</name>
<dbReference type="InterPro" id="IPR010982">
    <property type="entry name" value="Lambda_DNA-bd_dom_sf"/>
</dbReference>
<accession>A0ABV4CM23</accession>
<organism evidence="2 3">
    <name type="scientific">Saccharopolyspora cebuensis</name>
    <dbReference type="NCBI Taxonomy" id="418759"/>
    <lineage>
        <taxon>Bacteria</taxon>
        <taxon>Bacillati</taxon>
        <taxon>Actinomycetota</taxon>
        <taxon>Actinomycetes</taxon>
        <taxon>Pseudonocardiales</taxon>
        <taxon>Pseudonocardiaceae</taxon>
        <taxon>Saccharopolyspora</taxon>
    </lineage>
</organism>
<dbReference type="SUPFAM" id="SSF47413">
    <property type="entry name" value="lambda repressor-like DNA-binding domains"/>
    <property type="match status" value="1"/>
</dbReference>
<dbReference type="Proteomes" id="UP001564626">
    <property type="component" value="Unassembled WGS sequence"/>
</dbReference>
<evidence type="ECO:0000256" key="1">
    <source>
        <dbReference type="SAM" id="MobiDB-lite"/>
    </source>
</evidence>
<reference evidence="2 3" key="1">
    <citation type="submission" date="2024-08" db="EMBL/GenBank/DDBJ databases">
        <title>Genome mining of Saccharopolyspora cebuensis PGLac3 from Nigerian medicinal plant.</title>
        <authorList>
            <person name="Ezeobiora C.E."/>
            <person name="Igbokwe N.H."/>
            <person name="Amin D.H."/>
            <person name="Mendie U.E."/>
        </authorList>
    </citation>
    <scope>NUCLEOTIDE SEQUENCE [LARGE SCALE GENOMIC DNA]</scope>
    <source>
        <strain evidence="2 3">PGLac3</strain>
    </source>
</reference>
<feature type="region of interest" description="Disordered" evidence="1">
    <location>
        <begin position="95"/>
        <end position="116"/>
    </location>
</feature>
<dbReference type="Gene3D" id="1.10.260.40">
    <property type="entry name" value="lambda repressor-like DNA-binding domains"/>
    <property type="match status" value="1"/>
</dbReference>
<keyword evidence="3" id="KW-1185">Reference proteome</keyword>